<evidence type="ECO:0000259" key="4">
    <source>
        <dbReference type="Pfam" id="PF13399"/>
    </source>
</evidence>
<comment type="similarity">
    <text evidence="1">Belongs to the LytR/CpsA/Psr (LCP) family.</text>
</comment>
<feature type="domain" description="Cell envelope-related transcriptional attenuator" evidence="3">
    <location>
        <begin position="73"/>
        <end position="229"/>
    </location>
</feature>
<organism evidence="5 6">
    <name type="scientific">Gryllotalpicola daejeonensis</name>
    <dbReference type="NCBI Taxonomy" id="993087"/>
    <lineage>
        <taxon>Bacteria</taxon>
        <taxon>Bacillati</taxon>
        <taxon>Actinomycetota</taxon>
        <taxon>Actinomycetes</taxon>
        <taxon>Micrococcales</taxon>
        <taxon>Microbacteriaceae</taxon>
        <taxon>Gryllotalpicola</taxon>
    </lineage>
</organism>
<dbReference type="InterPro" id="IPR027381">
    <property type="entry name" value="LytR/CpsA/Psr_C"/>
</dbReference>
<dbReference type="Pfam" id="PF03816">
    <property type="entry name" value="LytR_cpsA_psr"/>
    <property type="match status" value="1"/>
</dbReference>
<name>A0ABP7ZF70_9MICO</name>
<accession>A0ABP7ZF70</accession>
<protein>
    <submittedName>
        <fullName evidence="5">LCP family protein</fullName>
    </submittedName>
</protein>
<evidence type="ECO:0000313" key="6">
    <source>
        <dbReference type="Proteomes" id="UP001415169"/>
    </source>
</evidence>
<dbReference type="InterPro" id="IPR004474">
    <property type="entry name" value="LytR_CpsA_psr"/>
</dbReference>
<dbReference type="NCBIfam" id="TIGR00350">
    <property type="entry name" value="lytR_cpsA_psr"/>
    <property type="match status" value="1"/>
</dbReference>
<dbReference type="Proteomes" id="UP001415169">
    <property type="component" value="Unassembled WGS sequence"/>
</dbReference>
<sequence>MLLLGGGYVVYNYFHFVGSVHKVDGALPDAGKAKTSSGADENILIIGTDQRPANMTAAQYKQLSTTPDGGGINTDTMILLHIPADGSSATLVSFPRDSYVDIPGYSKNKINAAYADGYQSTTGTADQKNAAGVRVLASTITQLTGLPIDHYVKVNLIGFYNIANALGPVDVCLKNPVNDHYSGAHFPAGPQKLNATQALQFVRQRHGLPNGDFDRAVRQQYFLTVEAQQVLSAGTLLNPVKLNTVIGAIGRSLETDSGLNMIQLAGKLKNLQASGIRSATIPLANPRTSTQEIGGLPLDVDNVDYDAMPDFIDSITGRPTTAQRIAKAAAAAPSAVTVDVLNGAGTAHGSSDAAAVLATAGFHTGAPADAPQTQHTTTIYVPAGDEAQAKALLPYLPRAALVGTTTYKQLTIVLGTDGMTPTAPSQPSGVTTPTTAPSTAPTAAPTPTSTPATNAYNAATCID</sequence>
<evidence type="ECO:0000259" key="3">
    <source>
        <dbReference type="Pfam" id="PF03816"/>
    </source>
</evidence>
<evidence type="ECO:0000256" key="2">
    <source>
        <dbReference type="SAM" id="MobiDB-lite"/>
    </source>
</evidence>
<dbReference type="Gene3D" id="3.30.70.2390">
    <property type="match status" value="1"/>
</dbReference>
<reference evidence="5" key="2">
    <citation type="submission" date="2023-12" db="EMBL/GenBank/DDBJ databases">
        <authorList>
            <person name="Sun Q."/>
            <person name="Inoue M."/>
        </authorList>
    </citation>
    <scope>NUCLEOTIDE SEQUENCE</scope>
    <source>
        <strain evidence="5">JCM 17590</strain>
    </source>
</reference>
<reference evidence="5" key="1">
    <citation type="journal article" date="2014" name="Int. J. Syst. Evol. Microbiol.">
        <title>Complete genome of a new Firmicutes species belonging to the dominant human colonic microbiota ('Ruminococcus bicirculans') reveals two chromosomes and a selective capacity to utilize plant glucans.</title>
        <authorList>
            <consortium name="NISC Comparative Sequencing Program"/>
            <person name="Wegmann U."/>
            <person name="Louis P."/>
            <person name="Goesmann A."/>
            <person name="Henrissat B."/>
            <person name="Duncan S.H."/>
            <person name="Flint H.J."/>
        </authorList>
    </citation>
    <scope>NUCLEOTIDE SEQUENCE</scope>
    <source>
        <strain evidence="5">JCM 17590</strain>
    </source>
</reference>
<feature type="region of interest" description="Disordered" evidence="2">
    <location>
        <begin position="418"/>
        <end position="453"/>
    </location>
</feature>
<keyword evidence="6" id="KW-1185">Reference proteome</keyword>
<evidence type="ECO:0000313" key="5">
    <source>
        <dbReference type="EMBL" id="GAA4155093.1"/>
    </source>
</evidence>
<proteinExistence type="inferred from homology"/>
<comment type="caution">
    <text evidence="5">The sequence shown here is derived from an EMBL/GenBank/DDBJ whole genome shotgun (WGS) entry which is preliminary data.</text>
</comment>
<feature type="domain" description="LytR/CpsA/Psr regulator C-terminal" evidence="4">
    <location>
        <begin position="336"/>
        <end position="417"/>
    </location>
</feature>
<dbReference type="PANTHER" id="PTHR33392">
    <property type="entry name" value="POLYISOPRENYL-TEICHOIC ACID--PEPTIDOGLYCAN TEICHOIC ACID TRANSFERASE TAGU"/>
    <property type="match status" value="1"/>
</dbReference>
<dbReference type="Pfam" id="PF13399">
    <property type="entry name" value="LytR_C"/>
    <property type="match status" value="1"/>
</dbReference>
<gene>
    <name evidence="5" type="ORF">GCM10022286_03610</name>
</gene>
<dbReference type="InterPro" id="IPR050922">
    <property type="entry name" value="LytR/CpsA/Psr_CW_biosynth"/>
</dbReference>
<dbReference type="PANTHER" id="PTHR33392:SF6">
    <property type="entry name" value="POLYISOPRENYL-TEICHOIC ACID--PEPTIDOGLYCAN TEICHOIC ACID TRANSFERASE TAGU"/>
    <property type="match status" value="1"/>
</dbReference>
<feature type="compositionally biased region" description="Low complexity" evidence="2">
    <location>
        <begin position="431"/>
        <end position="453"/>
    </location>
</feature>
<evidence type="ECO:0000256" key="1">
    <source>
        <dbReference type="ARBA" id="ARBA00006068"/>
    </source>
</evidence>
<dbReference type="EMBL" id="BAABBV010000001">
    <property type="protein sequence ID" value="GAA4155093.1"/>
    <property type="molecule type" value="Genomic_DNA"/>
</dbReference>
<dbReference type="Gene3D" id="3.40.630.190">
    <property type="entry name" value="LCP protein"/>
    <property type="match status" value="1"/>
</dbReference>